<evidence type="ECO:0000256" key="1">
    <source>
        <dbReference type="ARBA" id="ARBA00022692"/>
    </source>
</evidence>
<dbReference type="GO" id="GO:0006890">
    <property type="term" value="P:retrograde vesicle-mediated transport, Golgi to endoplasmic reticulum"/>
    <property type="evidence" value="ECO:0007669"/>
    <property type="project" value="TreeGrafter"/>
</dbReference>
<dbReference type="PANTHER" id="PTHR28263:SF1">
    <property type="entry name" value="GOLGI TO ER TRAFFIC PROTEIN 2"/>
    <property type="match status" value="1"/>
</dbReference>
<evidence type="ECO:0000256" key="5">
    <source>
        <dbReference type="SAM" id="Phobius"/>
    </source>
</evidence>
<dbReference type="Proteomes" id="UP000053095">
    <property type="component" value="Unassembled WGS sequence"/>
</dbReference>
<evidence type="ECO:0000256" key="4">
    <source>
        <dbReference type="SAM" id="MobiDB-lite"/>
    </source>
</evidence>
<dbReference type="InterPro" id="IPR028143">
    <property type="entry name" value="Get2/sif1"/>
</dbReference>
<keyword evidence="2 5" id="KW-1133">Transmembrane helix</keyword>
<name>A0A6V8HPN4_TALPI</name>
<dbReference type="AlphaFoldDB" id="A0A6V8HPN4"/>
<dbReference type="PANTHER" id="PTHR28263">
    <property type="entry name" value="GOLGI TO ER TRAFFIC PROTEIN 2"/>
    <property type="match status" value="1"/>
</dbReference>
<dbReference type="EMBL" id="DF933838">
    <property type="protein sequence ID" value="GAM41693.1"/>
    <property type="molecule type" value="Genomic_DNA"/>
</dbReference>
<evidence type="ECO:0000313" key="7">
    <source>
        <dbReference type="Proteomes" id="UP000053095"/>
    </source>
</evidence>
<protein>
    <recommendedName>
        <fullName evidence="8">GET complex, subunit GET2</fullName>
    </recommendedName>
</protein>
<keyword evidence="7" id="KW-1185">Reference proteome</keyword>
<organism evidence="6 7">
    <name type="scientific">Talaromyces pinophilus</name>
    <name type="common">Penicillium pinophilum</name>
    <dbReference type="NCBI Taxonomy" id="128442"/>
    <lineage>
        <taxon>Eukaryota</taxon>
        <taxon>Fungi</taxon>
        <taxon>Dikarya</taxon>
        <taxon>Ascomycota</taxon>
        <taxon>Pezizomycotina</taxon>
        <taxon>Eurotiomycetes</taxon>
        <taxon>Eurotiomycetidae</taxon>
        <taxon>Eurotiales</taxon>
        <taxon>Trichocomaceae</taxon>
        <taxon>Talaromyces</taxon>
        <taxon>Talaromyces sect. Talaromyces</taxon>
    </lineage>
</organism>
<sequence length="296" mass="31454">MSSAEESPAQQAARLRRERREAKIKAGGSARLDKITSLSGRTPASMHDASLSPSPQPRPEAVPTPDLPTQTQPTQPSPQPTIPSAEGAPEVDSETIRAQQEYLRALLRASPPEQQAQQQIDQDPMMKVLSSMLGGLPGAENTAPGAGMAPPNQGDLGMNDLTSALGIPPLLSNMIFGGGQQQQTPEEKNREKILKLLHTSFALVIGVYLVTLVSSAVTTYGVIPPPPATAQNPFVIFMTVELLLIGARMVWGKPQQGTLATGLQIFRTLVRDGSIAIFALGAASWWNGGWQVAASQ</sequence>
<evidence type="ECO:0000313" key="6">
    <source>
        <dbReference type="EMBL" id="GAM41693.1"/>
    </source>
</evidence>
<comment type="caution">
    <text evidence="6">The sequence shown here is derived from an EMBL/GenBank/DDBJ whole genome shotgun (WGS) entry which is preliminary data.</text>
</comment>
<reference evidence="7" key="1">
    <citation type="journal article" date="2015" name="Genome Announc.">
        <title>Draft genome sequence of Talaromyces cellulolyticus strain Y-94, a source of lignocellulosic biomass-degrading enzymes.</title>
        <authorList>
            <person name="Fujii T."/>
            <person name="Koike H."/>
            <person name="Sawayama S."/>
            <person name="Yano S."/>
            <person name="Inoue H."/>
        </authorList>
    </citation>
    <scope>NUCLEOTIDE SEQUENCE [LARGE SCALE GENOMIC DNA]</scope>
    <source>
        <strain evidence="7">Y-94</strain>
    </source>
</reference>
<feature type="compositionally biased region" description="Pro residues" evidence="4">
    <location>
        <begin position="54"/>
        <end position="66"/>
    </location>
</feature>
<evidence type="ECO:0008006" key="8">
    <source>
        <dbReference type="Google" id="ProtNLM"/>
    </source>
</evidence>
<gene>
    <name evidence="6" type="ORF">TCE0_042r15007</name>
</gene>
<keyword evidence="1 5" id="KW-0812">Transmembrane</keyword>
<dbReference type="Pfam" id="PF08690">
    <property type="entry name" value="GET2"/>
    <property type="match status" value="1"/>
</dbReference>
<proteinExistence type="predicted"/>
<keyword evidence="3 5" id="KW-0472">Membrane</keyword>
<evidence type="ECO:0000256" key="2">
    <source>
        <dbReference type="ARBA" id="ARBA00022989"/>
    </source>
</evidence>
<feature type="transmembrane region" description="Helical" evidence="5">
    <location>
        <begin position="196"/>
        <end position="222"/>
    </location>
</feature>
<accession>A0A6V8HPN4</accession>
<feature type="compositionally biased region" description="Low complexity" evidence="4">
    <location>
        <begin position="1"/>
        <end position="13"/>
    </location>
</feature>
<evidence type="ECO:0000256" key="3">
    <source>
        <dbReference type="ARBA" id="ARBA00023136"/>
    </source>
</evidence>
<feature type="transmembrane region" description="Helical" evidence="5">
    <location>
        <begin position="234"/>
        <end position="251"/>
    </location>
</feature>
<feature type="region of interest" description="Disordered" evidence="4">
    <location>
        <begin position="1"/>
        <end position="94"/>
    </location>
</feature>